<dbReference type="Proteomes" id="UP000239352">
    <property type="component" value="Unassembled WGS sequence"/>
</dbReference>
<evidence type="ECO:0000313" key="2">
    <source>
        <dbReference type="EMBL" id="PRW64232.1"/>
    </source>
</evidence>
<dbReference type="AlphaFoldDB" id="A0A2T0GYN9"/>
<name>A0A2T0GYN9_ACTMO</name>
<feature type="compositionally biased region" description="Polar residues" evidence="1">
    <location>
        <begin position="46"/>
        <end position="58"/>
    </location>
</feature>
<evidence type="ECO:0000256" key="1">
    <source>
        <dbReference type="SAM" id="MobiDB-lite"/>
    </source>
</evidence>
<evidence type="ECO:0008006" key="4">
    <source>
        <dbReference type="Google" id="ProtNLM"/>
    </source>
</evidence>
<protein>
    <recommendedName>
        <fullName evidence="4">DUF3558 domain-containing protein</fullName>
    </recommendedName>
</protein>
<sequence length="170" mass="17796">MQPPATEGSGDSTTPAGSGERIANPKDATAVGVCELLPAEAASELGVQQQGEKSTNELGGSGTPACTWESRDGLTSVALSPAPDRSVRIYRKNRSQYVDYEEFEVGGYPVVRANKVKPMESGSCGMFIAAQENQLVQSFAAVPAEQVGKSDPCSLAEKALELSVSSWPDA</sequence>
<comment type="caution">
    <text evidence="2">The sequence shown here is derived from an EMBL/GenBank/DDBJ whole genome shotgun (WGS) entry which is preliminary data.</text>
</comment>
<dbReference type="InterPro" id="IPR024520">
    <property type="entry name" value="DUF3558"/>
</dbReference>
<evidence type="ECO:0000313" key="3">
    <source>
        <dbReference type="Proteomes" id="UP000239352"/>
    </source>
</evidence>
<gene>
    <name evidence="2" type="ORF">CEP50_06245</name>
</gene>
<dbReference type="InParanoid" id="A0A2T0GYN9"/>
<feature type="region of interest" description="Disordered" evidence="1">
    <location>
        <begin position="1"/>
        <end position="27"/>
    </location>
</feature>
<accession>A0A2T0GYN9</accession>
<feature type="region of interest" description="Disordered" evidence="1">
    <location>
        <begin position="44"/>
        <end position="69"/>
    </location>
</feature>
<organism evidence="2 3">
    <name type="scientific">Actinopolyspora mortivallis</name>
    <dbReference type="NCBI Taxonomy" id="33906"/>
    <lineage>
        <taxon>Bacteria</taxon>
        <taxon>Bacillati</taxon>
        <taxon>Actinomycetota</taxon>
        <taxon>Actinomycetes</taxon>
        <taxon>Actinopolysporales</taxon>
        <taxon>Actinopolysporaceae</taxon>
        <taxon>Actinopolyspora</taxon>
    </lineage>
</organism>
<keyword evidence="3" id="KW-1185">Reference proteome</keyword>
<reference evidence="2 3" key="1">
    <citation type="submission" date="2018-03" db="EMBL/GenBank/DDBJ databases">
        <title>Actinopolyspora mortivallis from Sahara, screening for active biomolecules.</title>
        <authorList>
            <person name="Selama O."/>
            <person name="Wellington E.M.H."/>
            <person name="Hacene H."/>
        </authorList>
    </citation>
    <scope>NUCLEOTIDE SEQUENCE [LARGE SCALE GENOMIC DNA]</scope>
    <source>
        <strain evidence="2 3">M5A</strain>
    </source>
</reference>
<proteinExistence type="predicted"/>
<dbReference type="EMBL" id="PVSR01000005">
    <property type="protein sequence ID" value="PRW64232.1"/>
    <property type="molecule type" value="Genomic_DNA"/>
</dbReference>
<dbReference type="Pfam" id="PF12079">
    <property type="entry name" value="DUF3558"/>
    <property type="match status" value="1"/>
</dbReference>